<proteinExistence type="predicted"/>
<dbReference type="Proteomes" id="UP000594014">
    <property type="component" value="Chromosome"/>
</dbReference>
<gene>
    <name evidence="1" type="ORF">FRZ06_05950</name>
</gene>
<keyword evidence="2" id="KW-1185">Reference proteome</keyword>
<accession>A0ACD1A912</accession>
<dbReference type="EMBL" id="CP042469">
    <property type="protein sequence ID" value="QOX62914.1"/>
    <property type="molecule type" value="Genomic_DNA"/>
</dbReference>
<reference evidence="1" key="1">
    <citation type="submission" date="2019-08" db="EMBL/GenBank/DDBJ databases">
        <title>Genome sequence of Clostridiales bacterium MT110.</title>
        <authorList>
            <person name="Cao J."/>
        </authorList>
    </citation>
    <scope>NUCLEOTIDE SEQUENCE</scope>
    <source>
        <strain evidence="1">MT110</strain>
    </source>
</reference>
<name>A0ACD1A912_9FIRM</name>
<organism evidence="1 2">
    <name type="scientific">Anoxybacterium hadale</name>
    <dbReference type="NCBI Taxonomy" id="3408580"/>
    <lineage>
        <taxon>Bacteria</taxon>
        <taxon>Bacillati</taxon>
        <taxon>Bacillota</taxon>
        <taxon>Clostridia</taxon>
        <taxon>Peptostreptococcales</taxon>
        <taxon>Anaerovoracaceae</taxon>
        <taxon>Anoxybacterium</taxon>
    </lineage>
</organism>
<evidence type="ECO:0000313" key="2">
    <source>
        <dbReference type="Proteomes" id="UP000594014"/>
    </source>
</evidence>
<evidence type="ECO:0000313" key="1">
    <source>
        <dbReference type="EMBL" id="QOX62914.1"/>
    </source>
</evidence>
<protein>
    <submittedName>
        <fullName evidence="1">J domain-containing protein</fullName>
    </submittedName>
</protein>
<sequence length="195" mass="22157">MQNPYEVLGIKEGASQEEIKAAYREQVKKYHPDKYQNNPLQDLAEEKLQEINEAYETLTKNNGNGNYQNYTSGMKNNGNQGQSSEFAEIRRMIDRGNLPGAEATLGRVRTRNAEWFFLNGMIALRKGWYDEAVNQVQTAMSMDPSNMEYRNAMNSIMASGAGYRTNSYGRGYNSNDELCRMLQCYCCADALCDCI</sequence>